<dbReference type="RefSeq" id="WP_345360674.1">
    <property type="nucleotide sequence ID" value="NZ_BAABHJ010000022.1"/>
</dbReference>
<dbReference type="EMBL" id="BAABHJ010000022">
    <property type="protein sequence ID" value="GAA4612888.1"/>
    <property type="molecule type" value="Genomic_DNA"/>
</dbReference>
<dbReference type="Proteomes" id="UP001500212">
    <property type="component" value="Unassembled WGS sequence"/>
</dbReference>
<feature type="region of interest" description="Disordered" evidence="1">
    <location>
        <begin position="46"/>
        <end position="69"/>
    </location>
</feature>
<evidence type="ECO:0000256" key="1">
    <source>
        <dbReference type="SAM" id="MobiDB-lite"/>
    </source>
</evidence>
<sequence length="69" mass="7486">MAGRAARGVRDRLHALAVLPAADPFTAIMRQVAGYLDQGADAVLARRGPDSERTPWATMNDRGRYLPPP</sequence>
<keyword evidence="3" id="KW-1185">Reference proteome</keyword>
<gene>
    <name evidence="2" type="ORF">GCM10023195_55510</name>
</gene>
<evidence type="ECO:0000313" key="3">
    <source>
        <dbReference type="Proteomes" id="UP001500212"/>
    </source>
</evidence>
<comment type="caution">
    <text evidence="2">The sequence shown here is derived from an EMBL/GenBank/DDBJ whole genome shotgun (WGS) entry which is preliminary data.</text>
</comment>
<reference evidence="3" key="1">
    <citation type="journal article" date="2019" name="Int. J. Syst. Evol. Microbiol.">
        <title>The Global Catalogue of Microorganisms (GCM) 10K type strain sequencing project: providing services to taxonomists for standard genome sequencing and annotation.</title>
        <authorList>
            <consortium name="The Broad Institute Genomics Platform"/>
            <consortium name="The Broad Institute Genome Sequencing Center for Infectious Disease"/>
            <person name="Wu L."/>
            <person name="Ma J."/>
        </authorList>
    </citation>
    <scope>NUCLEOTIDE SEQUENCE [LARGE SCALE GENOMIC DNA]</scope>
    <source>
        <strain evidence="3">JCM 17938</strain>
    </source>
</reference>
<name>A0ABP8TSA5_9ACTN</name>
<organism evidence="2 3">
    <name type="scientific">Actinoallomurus liliacearum</name>
    <dbReference type="NCBI Taxonomy" id="1080073"/>
    <lineage>
        <taxon>Bacteria</taxon>
        <taxon>Bacillati</taxon>
        <taxon>Actinomycetota</taxon>
        <taxon>Actinomycetes</taxon>
        <taxon>Streptosporangiales</taxon>
        <taxon>Thermomonosporaceae</taxon>
        <taxon>Actinoallomurus</taxon>
    </lineage>
</organism>
<evidence type="ECO:0000313" key="2">
    <source>
        <dbReference type="EMBL" id="GAA4612888.1"/>
    </source>
</evidence>
<protein>
    <submittedName>
        <fullName evidence="2">Uncharacterized protein</fullName>
    </submittedName>
</protein>
<accession>A0ABP8TSA5</accession>
<proteinExistence type="predicted"/>